<reference evidence="3 4" key="1">
    <citation type="submission" date="2020-07" db="EMBL/GenBank/DDBJ databases">
        <title>Sequencing the genomes of 1000 actinobacteria strains.</title>
        <authorList>
            <person name="Klenk H.-P."/>
        </authorList>
    </citation>
    <scope>NUCLEOTIDE SEQUENCE [LARGE SCALE GENOMIC DNA]</scope>
    <source>
        <strain evidence="3 4">DSM 19082</strain>
    </source>
</reference>
<gene>
    <name evidence="3" type="ORF">BJ958_004942</name>
</gene>
<evidence type="ECO:0000256" key="2">
    <source>
        <dbReference type="SAM" id="SignalP"/>
    </source>
</evidence>
<dbReference type="AlphaFoldDB" id="A0A852RW27"/>
<dbReference type="PROSITE" id="PS51257">
    <property type="entry name" value="PROKAR_LIPOPROTEIN"/>
    <property type="match status" value="1"/>
</dbReference>
<feature type="chain" id="PRO_5032798994" evidence="2">
    <location>
        <begin position="22"/>
        <end position="211"/>
    </location>
</feature>
<dbReference type="RefSeq" id="WP_179729444.1">
    <property type="nucleotide sequence ID" value="NZ_BAABEF010000001.1"/>
</dbReference>
<feature type="signal peptide" evidence="2">
    <location>
        <begin position="1"/>
        <end position="21"/>
    </location>
</feature>
<feature type="compositionally biased region" description="Low complexity" evidence="1">
    <location>
        <begin position="169"/>
        <end position="179"/>
    </location>
</feature>
<sequence length="211" mass="21376">MPHLRRSALAGLLLAVVPATALSGCGFHYPTDRVNTISAGVNDRTGNVDALGIRVLATAQGEGRLIGALSNNLREDASLESVSSTAGVSAGKFEPVEVAGRSTVNLATAADVPLSGNFTAGDFIPLDLTFSDGTTLSLDVPVVKPCYQYTQVPTPSESASEKASDDATDAATDGAAADAAAEEEGDAAHADESGDATFNCSDEAPAPEGEH</sequence>
<organism evidence="3 4">
    <name type="scientific">Nocardioides kongjuensis</name>
    <dbReference type="NCBI Taxonomy" id="349522"/>
    <lineage>
        <taxon>Bacteria</taxon>
        <taxon>Bacillati</taxon>
        <taxon>Actinomycetota</taxon>
        <taxon>Actinomycetes</taxon>
        <taxon>Propionibacteriales</taxon>
        <taxon>Nocardioidaceae</taxon>
        <taxon>Nocardioides</taxon>
    </lineage>
</organism>
<evidence type="ECO:0000256" key="1">
    <source>
        <dbReference type="SAM" id="MobiDB-lite"/>
    </source>
</evidence>
<proteinExistence type="predicted"/>
<evidence type="ECO:0000313" key="3">
    <source>
        <dbReference type="EMBL" id="NYD33396.1"/>
    </source>
</evidence>
<comment type="caution">
    <text evidence="3">The sequence shown here is derived from an EMBL/GenBank/DDBJ whole genome shotgun (WGS) entry which is preliminary data.</text>
</comment>
<accession>A0A852RW27</accession>
<dbReference type="SUPFAM" id="SSF110087">
    <property type="entry name" value="DR1885-like metal-binding protein"/>
    <property type="match status" value="1"/>
</dbReference>
<dbReference type="InterPro" id="IPR036182">
    <property type="entry name" value="PCuAC_sf"/>
</dbReference>
<keyword evidence="4" id="KW-1185">Reference proteome</keyword>
<feature type="region of interest" description="Disordered" evidence="1">
    <location>
        <begin position="151"/>
        <end position="211"/>
    </location>
</feature>
<dbReference type="Proteomes" id="UP000582231">
    <property type="component" value="Unassembled WGS sequence"/>
</dbReference>
<keyword evidence="2" id="KW-0732">Signal</keyword>
<evidence type="ECO:0000313" key="4">
    <source>
        <dbReference type="Proteomes" id="UP000582231"/>
    </source>
</evidence>
<protein>
    <submittedName>
        <fullName evidence="3">Copper(I)-binding protein</fullName>
    </submittedName>
</protein>
<name>A0A852RW27_9ACTN</name>
<dbReference type="EMBL" id="JACCBF010000001">
    <property type="protein sequence ID" value="NYD33396.1"/>
    <property type="molecule type" value="Genomic_DNA"/>
</dbReference>